<feature type="region of interest" description="Disordered" evidence="1">
    <location>
        <begin position="1"/>
        <end position="20"/>
    </location>
</feature>
<protein>
    <submittedName>
        <fullName evidence="2">Uncharacterized protein</fullName>
    </submittedName>
</protein>
<sequence>MRPGAKPEGTSAGTASDAEGARLVLALEVKGRMTSKARSDRQHAIERRQEREK</sequence>
<dbReference type="Proteomes" id="UP000253606">
    <property type="component" value="Chromosome"/>
</dbReference>
<evidence type="ECO:0000313" key="3">
    <source>
        <dbReference type="Proteomes" id="UP000253606"/>
    </source>
</evidence>
<keyword evidence="3" id="KW-1185">Reference proteome</keyword>
<proteinExistence type="predicted"/>
<evidence type="ECO:0000313" key="2">
    <source>
        <dbReference type="EMBL" id="AXC09545.1"/>
    </source>
</evidence>
<dbReference type="EMBL" id="CP030840">
    <property type="protein sequence ID" value="AXC09545.1"/>
    <property type="molecule type" value="Genomic_DNA"/>
</dbReference>
<gene>
    <name evidence="2" type="ORF">ACPOL_0160</name>
</gene>
<dbReference type="AlphaFoldDB" id="A0A2Z5FST4"/>
<evidence type="ECO:0000256" key="1">
    <source>
        <dbReference type="SAM" id="MobiDB-lite"/>
    </source>
</evidence>
<organism evidence="2 3">
    <name type="scientific">Acidisarcina polymorpha</name>
    <dbReference type="NCBI Taxonomy" id="2211140"/>
    <lineage>
        <taxon>Bacteria</taxon>
        <taxon>Pseudomonadati</taxon>
        <taxon>Acidobacteriota</taxon>
        <taxon>Terriglobia</taxon>
        <taxon>Terriglobales</taxon>
        <taxon>Acidobacteriaceae</taxon>
        <taxon>Acidisarcina</taxon>
    </lineage>
</organism>
<accession>A0A2Z5FST4</accession>
<feature type="region of interest" description="Disordered" evidence="1">
    <location>
        <begin position="32"/>
        <end position="53"/>
    </location>
</feature>
<reference evidence="2 3" key="1">
    <citation type="journal article" date="2018" name="Front. Microbiol.">
        <title>Hydrolytic Capabilities as a Key to Environmental Success: Chitinolytic and Cellulolytic Acidobacteria From Acidic Sub-arctic Soils and Boreal Peatlands.</title>
        <authorList>
            <person name="Belova S.E."/>
            <person name="Ravin N.V."/>
            <person name="Pankratov T.A."/>
            <person name="Rakitin A.L."/>
            <person name="Ivanova A.A."/>
            <person name="Beletsky A.V."/>
            <person name="Mardanov A.V."/>
            <person name="Sinninghe Damste J.S."/>
            <person name="Dedysh S.N."/>
        </authorList>
    </citation>
    <scope>NUCLEOTIDE SEQUENCE [LARGE SCALE GENOMIC DNA]</scope>
    <source>
        <strain evidence="2 3">SBC82</strain>
    </source>
</reference>
<dbReference type="KEGG" id="abas:ACPOL_0160"/>
<name>A0A2Z5FST4_9BACT</name>
<feature type="compositionally biased region" description="Basic and acidic residues" evidence="1">
    <location>
        <begin position="37"/>
        <end position="53"/>
    </location>
</feature>